<dbReference type="GO" id="GO:0006355">
    <property type="term" value="P:regulation of DNA-templated transcription"/>
    <property type="evidence" value="ECO:0007669"/>
    <property type="project" value="UniProtKB-UniRule"/>
</dbReference>
<evidence type="ECO:0000256" key="3">
    <source>
        <dbReference type="ARBA" id="ARBA00022771"/>
    </source>
</evidence>
<feature type="domain" description="SWIM-type" evidence="7">
    <location>
        <begin position="175"/>
        <end position="211"/>
    </location>
</feature>
<evidence type="ECO:0000313" key="8">
    <source>
        <dbReference type="EMBL" id="KAI3916876.1"/>
    </source>
</evidence>
<organism evidence="8 9">
    <name type="scientific">Papaver atlanticum</name>
    <dbReference type="NCBI Taxonomy" id="357466"/>
    <lineage>
        <taxon>Eukaryota</taxon>
        <taxon>Viridiplantae</taxon>
        <taxon>Streptophyta</taxon>
        <taxon>Embryophyta</taxon>
        <taxon>Tracheophyta</taxon>
        <taxon>Spermatophyta</taxon>
        <taxon>Magnoliopsida</taxon>
        <taxon>Ranunculales</taxon>
        <taxon>Papaveraceae</taxon>
        <taxon>Papaveroideae</taxon>
        <taxon>Papaver</taxon>
    </lineage>
</organism>
<accession>A0AAD4SR55</accession>
<dbReference type="Pfam" id="PF04434">
    <property type="entry name" value="SWIM"/>
    <property type="match status" value="1"/>
</dbReference>
<dbReference type="InterPro" id="IPR031052">
    <property type="entry name" value="FHY3/FAR1"/>
</dbReference>
<dbReference type="PANTHER" id="PTHR31669:SF283">
    <property type="entry name" value="PROTEIN FAR1-RELATED SEQUENCE"/>
    <property type="match status" value="1"/>
</dbReference>
<dbReference type="InterPro" id="IPR006564">
    <property type="entry name" value="Znf_PMZ"/>
</dbReference>
<protein>
    <recommendedName>
        <fullName evidence="6">Protein FAR1-RELATED SEQUENCE</fullName>
    </recommendedName>
</protein>
<dbReference type="EMBL" id="JAJJMB010009041">
    <property type="protein sequence ID" value="KAI3916876.1"/>
    <property type="molecule type" value="Genomic_DNA"/>
</dbReference>
<evidence type="ECO:0000256" key="6">
    <source>
        <dbReference type="RuleBase" id="RU367018"/>
    </source>
</evidence>
<dbReference type="GO" id="GO:0008270">
    <property type="term" value="F:zinc ion binding"/>
    <property type="evidence" value="ECO:0007669"/>
    <property type="project" value="UniProtKB-UniRule"/>
</dbReference>
<dbReference type="InterPro" id="IPR007527">
    <property type="entry name" value="Znf_SWIM"/>
</dbReference>
<dbReference type="SMART" id="SM00575">
    <property type="entry name" value="ZnF_PMZ"/>
    <property type="match status" value="1"/>
</dbReference>
<evidence type="ECO:0000259" key="7">
    <source>
        <dbReference type="PROSITE" id="PS50966"/>
    </source>
</evidence>
<keyword evidence="3 5" id="KW-0863">Zinc-finger</keyword>
<comment type="caution">
    <text evidence="8">The sequence shown here is derived from an EMBL/GenBank/DDBJ whole genome shotgun (WGS) entry which is preliminary data.</text>
</comment>
<keyword evidence="2 6" id="KW-0479">Metal-binding</keyword>
<evidence type="ECO:0000256" key="5">
    <source>
        <dbReference type="PROSITE-ProRule" id="PRU00325"/>
    </source>
</evidence>
<keyword evidence="9" id="KW-1185">Reference proteome</keyword>
<comment type="function">
    <text evidence="6">Putative transcription activator involved in regulating light control of development.</text>
</comment>
<name>A0AAD4SR55_9MAGN</name>
<dbReference type="PANTHER" id="PTHR31669">
    <property type="entry name" value="PROTEIN FAR1-RELATED SEQUENCE 10-RELATED"/>
    <property type="match status" value="1"/>
</dbReference>
<dbReference type="PROSITE" id="PS50966">
    <property type="entry name" value="ZF_SWIM"/>
    <property type="match status" value="1"/>
</dbReference>
<sequence>MGAAVYDSQTPEEFEQLWDWMLEAYDLGDHKWLPDLYEEREMWVPCYLKIIFGEGMSSTQRSEGVNVFFDGYINVRITLKQFVEQFELALRDKVEKEKEADAVTSLKSIPIVTEYPMEKQVRNLYTNSKFKEFQVQLLKMMYCNFNKIEVTPDGKVYNVQQDVWIEDNYYNKMIFFITYNSEDCDIHCTCQMFAFRGIQCCHVLSVLSNNGVKELPDKYILRRWRKDVKRCHTKVKVGFSCWKNDDASTEYYDLYNKFTELADWVACNNQYRGVDDCLGCKNKEVQQTFIKQKKERETQRKSTRGKYVGSGKWRC</sequence>
<comment type="similarity">
    <text evidence="1 6">Belongs to the FHY3/FAR1 family.</text>
</comment>
<keyword evidence="6" id="KW-0539">Nucleus</keyword>
<proteinExistence type="inferred from homology"/>
<evidence type="ECO:0000313" key="9">
    <source>
        <dbReference type="Proteomes" id="UP001202328"/>
    </source>
</evidence>
<evidence type="ECO:0000256" key="1">
    <source>
        <dbReference type="ARBA" id="ARBA00005889"/>
    </source>
</evidence>
<evidence type="ECO:0000256" key="4">
    <source>
        <dbReference type="ARBA" id="ARBA00022833"/>
    </source>
</evidence>
<reference evidence="8" key="1">
    <citation type="submission" date="2022-04" db="EMBL/GenBank/DDBJ databases">
        <title>A functionally conserved STORR gene fusion in Papaver species that diverged 16.8 million years ago.</title>
        <authorList>
            <person name="Catania T."/>
        </authorList>
    </citation>
    <scope>NUCLEOTIDE SEQUENCE</scope>
    <source>
        <strain evidence="8">S-188037</strain>
    </source>
</reference>
<comment type="subcellular location">
    <subcellularLocation>
        <location evidence="6">Nucleus</location>
    </subcellularLocation>
</comment>
<gene>
    <name evidence="8" type="ORF">MKW98_014337</name>
</gene>
<keyword evidence="4 6" id="KW-0862">Zinc</keyword>
<dbReference type="GO" id="GO:0005634">
    <property type="term" value="C:nucleus"/>
    <property type="evidence" value="ECO:0007669"/>
    <property type="project" value="UniProtKB-SubCell"/>
</dbReference>
<evidence type="ECO:0000256" key="2">
    <source>
        <dbReference type="ARBA" id="ARBA00022723"/>
    </source>
</evidence>
<dbReference type="AlphaFoldDB" id="A0AAD4SR55"/>
<dbReference type="Proteomes" id="UP001202328">
    <property type="component" value="Unassembled WGS sequence"/>
</dbReference>